<dbReference type="SMART" id="SM00862">
    <property type="entry name" value="Trans_reg_C"/>
    <property type="match status" value="1"/>
</dbReference>
<evidence type="ECO:0000256" key="7">
    <source>
        <dbReference type="PROSITE-ProRule" id="PRU01091"/>
    </source>
</evidence>
<evidence type="ECO:0000259" key="8">
    <source>
        <dbReference type="PROSITE" id="PS50110"/>
    </source>
</evidence>
<evidence type="ECO:0000256" key="3">
    <source>
        <dbReference type="ARBA" id="ARBA00023015"/>
    </source>
</evidence>
<keyword evidence="1 6" id="KW-0597">Phosphoprotein</keyword>
<dbReference type="Gene3D" id="3.40.50.2300">
    <property type="match status" value="1"/>
</dbReference>
<evidence type="ECO:0000256" key="5">
    <source>
        <dbReference type="ARBA" id="ARBA00023163"/>
    </source>
</evidence>
<evidence type="ECO:0000256" key="2">
    <source>
        <dbReference type="ARBA" id="ARBA00023012"/>
    </source>
</evidence>
<dbReference type="InterPro" id="IPR001789">
    <property type="entry name" value="Sig_transdc_resp-reg_receiver"/>
</dbReference>
<dbReference type="PROSITE" id="PS51755">
    <property type="entry name" value="OMPR_PHOB"/>
    <property type="match status" value="1"/>
</dbReference>
<dbReference type="Pfam" id="PF00072">
    <property type="entry name" value="Response_reg"/>
    <property type="match status" value="1"/>
</dbReference>
<comment type="caution">
    <text evidence="10">The sequence shown here is derived from an EMBL/GenBank/DDBJ whole genome shotgun (WGS) entry which is preliminary data.</text>
</comment>
<keyword evidence="4 7" id="KW-0238">DNA-binding</keyword>
<dbReference type="InterPro" id="IPR036388">
    <property type="entry name" value="WH-like_DNA-bd_sf"/>
</dbReference>
<keyword evidence="11" id="KW-1185">Reference proteome</keyword>
<organism evidence="10 11">
    <name type="scientific">Camelliibacillus cellulosilyticus</name>
    <dbReference type="NCBI Taxonomy" id="2174486"/>
    <lineage>
        <taxon>Bacteria</taxon>
        <taxon>Bacillati</taxon>
        <taxon>Bacillota</taxon>
        <taxon>Bacilli</taxon>
        <taxon>Bacillales</taxon>
        <taxon>Sporolactobacillaceae</taxon>
        <taxon>Camelliibacillus</taxon>
    </lineage>
</organism>
<evidence type="ECO:0000313" key="11">
    <source>
        <dbReference type="Proteomes" id="UP001596022"/>
    </source>
</evidence>
<keyword evidence="2" id="KW-0902">Two-component regulatory system</keyword>
<proteinExistence type="predicted"/>
<evidence type="ECO:0000313" key="10">
    <source>
        <dbReference type="EMBL" id="MFC4619248.1"/>
    </source>
</evidence>
<name>A0ABV9GQN7_9BACL</name>
<accession>A0ABV9GQN7</accession>
<keyword evidence="5" id="KW-0804">Transcription</keyword>
<keyword evidence="3" id="KW-0805">Transcription regulation</keyword>
<dbReference type="PANTHER" id="PTHR48111:SF73">
    <property type="entry name" value="ALKALINE PHOSPHATASE SYNTHESIS TRANSCRIPTIONAL REGULATORY PROTEIN PHOP"/>
    <property type="match status" value="1"/>
</dbReference>
<dbReference type="EMBL" id="JBHSFW010000006">
    <property type="protein sequence ID" value="MFC4619248.1"/>
    <property type="molecule type" value="Genomic_DNA"/>
</dbReference>
<feature type="DNA-binding region" description="OmpR/PhoB-type" evidence="7">
    <location>
        <begin position="128"/>
        <end position="224"/>
    </location>
</feature>
<evidence type="ECO:0000259" key="9">
    <source>
        <dbReference type="PROSITE" id="PS51755"/>
    </source>
</evidence>
<dbReference type="PANTHER" id="PTHR48111">
    <property type="entry name" value="REGULATOR OF RPOS"/>
    <property type="match status" value="1"/>
</dbReference>
<evidence type="ECO:0000256" key="1">
    <source>
        <dbReference type="ARBA" id="ARBA00022553"/>
    </source>
</evidence>
<dbReference type="Gene3D" id="1.10.10.10">
    <property type="entry name" value="Winged helix-like DNA-binding domain superfamily/Winged helix DNA-binding domain"/>
    <property type="match status" value="1"/>
</dbReference>
<gene>
    <name evidence="10" type="ORF">ACFO4N_11035</name>
</gene>
<dbReference type="InterPro" id="IPR001867">
    <property type="entry name" value="OmpR/PhoB-type_DNA-bd"/>
</dbReference>
<dbReference type="Gene3D" id="6.10.250.690">
    <property type="match status" value="1"/>
</dbReference>
<dbReference type="SMART" id="SM00448">
    <property type="entry name" value="REC"/>
    <property type="match status" value="1"/>
</dbReference>
<dbReference type="SUPFAM" id="SSF52172">
    <property type="entry name" value="CheY-like"/>
    <property type="match status" value="1"/>
</dbReference>
<dbReference type="InterPro" id="IPR039420">
    <property type="entry name" value="WalR-like"/>
</dbReference>
<sequence>MLKRILIVEDEAILREIIKDYFLDEGYEVVEAEDGKSALSLFQEYDIHLVILDIMLPKLDGWSVCRRIRMVSNVPIIMLTARSDEEDTLLGFELGADDYVTKPYSPAILLARAKRFLENRSPMQRDTDRTLSSNGIRIYFPSRTVTIEDKPISLTHTEFEILAYLMQNPGVVLTREQIITKIWGYDYEGDDRTINTHMRNLRRKLGDKEKLIVTVIRMGYKFEGSR</sequence>
<feature type="domain" description="Response regulatory" evidence="8">
    <location>
        <begin position="4"/>
        <end position="117"/>
    </location>
</feature>
<dbReference type="CDD" id="cd17574">
    <property type="entry name" value="REC_OmpR"/>
    <property type="match status" value="1"/>
</dbReference>
<dbReference type="Proteomes" id="UP001596022">
    <property type="component" value="Unassembled WGS sequence"/>
</dbReference>
<dbReference type="PROSITE" id="PS50110">
    <property type="entry name" value="RESPONSE_REGULATORY"/>
    <property type="match status" value="1"/>
</dbReference>
<feature type="domain" description="OmpR/PhoB-type" evidence="9">
    <location>
        <begin position="128"/>
        <end position="224"/>
    </location>
</feature>
<dbReference type="Pfam" id="PF00486">
    <property type="entry name" value="Trans_reg_C"/>
    <property type="match status" value="1"/>
</dbReference>
<reference evidence="11" key="1">
    <citation type="journal article" date="2019" name="Int. J. Syst. Evol. Microbiol.">
        <title>The Global Catalogue of Microorganisms (GCM) 10K type strain sequencing project: providing services to taxonomists for standard genome sequencing and annotation.</title>
        <authorList>
            <consortium name="The Broad Institute Genomics Platform"/>
            <consortium name="The Broad Institute Genome Sequencing Center for Infectious Disease"/>
            <person name="Wu L."/>
            <person name="Ma J."/>
        </authorList>
    </citation>
    <scope>NUCLEOTIDE SEQUENCE [LARGE SCALE GENOMIC DNA]</scope>
    <source>
        <strain evidence="11">CGMCC 1.16306</strain>
    </source>
</reference>
<feature type="modified residue" description="4-aspartylphosphate" evidence="6">
    <location>
        <position position="53"/>
    </location>
</feature>
<evidence type="ECO:0000256" key="4">
    <source>
        <dbReference type="ARBA" id="ARBA00023125"/>
    </source>
</evidence>
<evidence type="ECO:0000256" key="6">
    <source>
        <dbReference type="PROSITE-ProRule" id="PRU00169"/>
    </source>
</evidence>
<dbReference type="InterPro" id="IPR011006">
    <property type="entry name" value="CheY-like_superfamily"/>
</dbReference>
<dbReference type="CDD" id="cd00383">
    <property type="entry name" value="trans_reg_C"/>
    <property type="match status" value="1"/>
</dbReference>
<protein>
    <submittedName>
        <fullName evidence="10">Response regulator transcription factor</fullName>
    </submittedName>
</protein>
<dbReference type="RefSeq" id="WP_376846341.1">
    <property type="nucleotide sequence ID" value="NZ_JBHSFW010000006.1"/>
</dbReference>